<feature type="region of interest" description="Disordered" evidence="1">
    <location>
        <begin position="54"/>
        <end position="99"/>
    </location>
</feature>
<dbReference type="AlphaFoldDB" id="A0A8R1HGW5"/>
<evidence type="ECO:0000313" key="3">
    <source>
        <dbReference type="Proteomes" id="UP000005237"/>
    </source>
</evidence>
<dbReference type="EnsemblMetazoa" id="CJA01306.1">
    <property type="protein sequence ID" value="CJA01306.1"/>
    <property type="gene ID" value="WBGene00120510"/>
</dbReference>
<proteinExistence type="predicted"/>
<sequence length="133" mass="14823">MYTTSLRSEDLHACRKYARAVISASFISSLRNIQNLRRMDESIETIRLKLTRKPKIAESPETSVTSTATTTPRIKVAHEPPQKTKKAPEKATRPKNWSPITDGKKAIISLIDQIVEVAKNLCVPAQVAANILE</sequence>
<organism evidence="2 3">
    <name type="scientific">Caenorhabditis japonica</name>
    <dbReference type="NCBI Taxonomy" id="281687"/>
    <lineage>
        <taxon>Eukaryota</taxon>
        <taxon>Metazoa</taxon>
        <taxon>Ecdysozoa</taxon>
        <taxon>Nematoda</taxon>
        <taxon>Chromadorea</taxon>
        <taxon>Rhabditida</taxon>
        <taxon>Rhabditina</taxon>
        <taxon>Rhabditomorpha</taxon>
        <taxon>Rhabditoidea</taxon>
        <taxon>Rhabditidae</taxon>
        <taxon>Peloderinae</taxon>
        <taxon>Caenorhabditis</taxon>
    </lineage>
</organism>
<evidence type="ECO:0000313" key="2">
    <source>
        <dbReference type="EnsemblMetazoa" id="CJA01306.1"/>
    </source>
</evidence>
<feature type="compositionally biased region" description="Basic and acidic residues" evidence="1">
    <location>
        <begin position="76"/>
        <end position="92"/>
    </location>
</feature>
<accession>A0A8R1HGW5</accession>
<protein>
    <submittedName>
        <fullName evidence="2">Uncharacterized protein</fullName>
    </submittedName>
</protein>
<evidence type="ECO:0000256" key="1">
    <source>
        <dbReference type="SAM" id="MobiDB-lite"/>
    </source>
</evidence>
<feature type="compositionally biased region" description="Low complexity" evidence="1">
    <location>
        <begin position="57"/>
        <end position="72"/>
    </location>
</feature>
<dbReference type="Proteomes" id="UP000005237">
    <property type="component" value="Unassembled WGS sequence"/>
</dbReference>
<name>A0A8R1HGW5_CAEJA</name>
<reference evidence="2" key="2">
    <citation type="submission" date="2022-06" db="UniProtKB">
        <authorList>
            <consortium name="EnsemblMetazoa"/>
        </authorList>
    </citation>
    <scope>IDENTIFICATION</scope>
    <source>
        <strain evidence="2">DF5081</strain>
    </source>
</reference>
<keyword evidence="3" id="KW-1185">Reference proteome</keyword>
<reference evidence="3" key="1">
    <citation type="submission" date="2010-08" db="EMBL/GenBank/DDBJ databases">
        <authorList>
            <consortium name="Caenorhabditis japonica Sequencing Consortium"/>
            <person name="Wilson R.K."/>
        </authorList>
    </citation>
    <scope>NUCLEOTIDE SEQUENCE [LARGE SCALE GENOMIC DNA]</scope>
    <source>
        <strain evidence="3">DF5081</strain>
    </source>
</reference>